<name>G8YJB6_PICSO</name>
<reference evidence="1" key="1">
    <citation type="submission" date="2011-10" db="EMBL/GenBank/DDBJ databases">
        <authorList>
            <person name="Genoscope - CEA"/>
        </authorList>
    </citation>
    <scope>NUCLEOTIDE SEQUENCE</scope>
</reference>
<dbReference type="InParanoid" id="G8YJB6"/>
<dbReference type="EMBL" id="FO082053">
    <property type="protein sequence ID" value="CCE80411.1"/>
    <property type="molecule type" value="Genomic_DNA"/>
</dbReference>
<organism evidence="1 3">
    <name type="scientific">Pichia sorbitophila (strain ATCC MYA-4447 / BCRC 22081 / CBS 7064 / NBRC 10061 / NRRL Y-12695)</name>
    <name type="common">Hybrid yeast</name>
    <dbReference type="NCBI Taxonomy" id="559304"/>
    <lineage>
        <taxon>Eukaryota</taxon>
        <taxon>Fungi</taxon>
        <taxon>Dikarya</taxon>
        <taxon>Ascomycota</taxon>
        <taxon>Saccharomycotina</taxon>
        <taxon>Pichiomycetes</taxon>
        <taxon>Debaryomycetaceae</taxon>
        <taxon>Millerozyma</taxon>
    </lineage>
</organism>
<dbReference type="HOGENOM" id="CLU_2321188_0_0_1"/>
<sequence length="99" mass="11870">MQQFFILKKPLFYSEVFLLFVSIYSSMKSTQRIRDQRWKTVAYKLDPWSLLHGEDTLSDRLVCCLRRIKHQYTLPRITEYLTMRESFAAERIDSKMAGP</sequence>
<reference evidence="3" key="2">
    <citation type="journal article" date="2012" name="G3 (Bethesda)">
        <title>Pichia sorbitophila, an interspecies yeast hybrid reveals early steps of genome resolution following polyploidization.</title>
        <authorList>
            <person name="Leh Louis V."/>
            <person name="Despons L."/>
            <person name="Friedrich A."/>
            <person name="Martin T."/>
            <person name="Durrens P."/>
            <person name="Casaregola S."/>
            <person name="Neuveglise C."/>
            <person name="Fairhead C."/>
            <person name="Marck C."/>
            <person name="Cruz J.A."/>
            <person name="Straub M.L."/>
            <person name="Kugler V."/>
            <person name="Sacerdot C."/>
            <person name="Uzunov Z."/>
            <person name="Thierry A."/>
            <person name="Weiss S."/>
            <person name="Bleykasten C."/>
            <person name="De Montigny J."/>
            <person name="Jacques N."/>
            <person name="Jung P."/>
            <person name="Lemaire M."/>
            <person name="Mallet S."/>
            <person name="Morel G."/>
            <person name="Richard G.F."/>
            <person name="Sarkar A."/>
            <person name="Savel G."/>
            <person name="Schacherer J."/>
            <person name="Seret M.L."/>
            <person name="Talla E."/>
            <person name="Samson G."/>
            <person name="Jubin C."/>
            <person name="Poulain J."/>
            <person name="Vacherie B."/>
            <person name="Barbe V."/>
            <person name="Pelletier E."/>
            <person name="Sherman D.J."/>
            <person name="Westhof E."/>
            <person name="Weissenbach J."/>
            <person name="Baret P.V."/>
            <person name="Wincker P."/>
            <person name="Gaillardin C."/>
            <person name="Dujon B."/>
            <person name="Souciet J.L."/>
        </authorList>
    </citation>
    <scope>NUCLEOTIDE SEQUENCE [LARGE SCALE GENOMIC DNA]</scope>
    <source>
        <strain evidence="3">ATCC MYA-4447 / BCRC 22081 / CBS 7064 / NBRC 10061 / NRRL Y-12695</strain>
    </source>
</reference>
<dbReference type="Proteomes" id="UP000005222">
    <property type="component" value="Chromosome G"/>
</dbReference>
<evidence type="ECO:0000313" key="3">
    <source>
        <dbReference type="Proteomes" id="UP000005222"/>
    </source>
</evidence>
<dbReference type="EMBL" id="FO082052">
    <property type="protein sequence ID" value="CCE81176.1"/>
    <property type="molecule type" value="Genomic_DNA"/>
</dbReference>
<proteinExistence type="predicted"/>
<dbReference type="Proteomes" id="UP000005222">
    <property type="component" value="Chromosome H"/>
</dbReference>
<protein>
    <submittedName>
        <fullName evidence="1">Piso0_003527 protein</fullName>
    </submittedName>
</protein>
<evidence type="ECO:0000313" key="2">
    <source>
        <dbReference type="EMBL" id="CCE81176.1"/>
    </source>
</evidence>
<keyword evidence="3" id="KW-1185">Reference proteome</keyword>
<dbReference type="AlphaFoldDB" id="G8YJB6"/>
<accession>G8YJB6</accession>
<gene>
    <name evidence="1" type="primary">Piso0_003527</name>
    <name evidence="1" type="ORF">GNLVRS01_PISO0G14284g</name>
    <name evidence="2" type="ORF">GNLVRS01_PISO0H14285g</name>
</gene>
<evidence type="ECO:0000313" key="1">
    <source>
        <dbReference type="EMBL" id="CCE80411.1"/>
    </source>
</evidence>